<evidence type="ECO:0000313" key="2">
    <source>
        <dbReference type="EMBL" id="MBO2445380.1"/>
    </source>
</evidence>
<name>A0ABS3RGL5_9ACTN</name>
<evidence type="ECO:0000313" key="3">
    <source>
        <dbReference type="Proteomes" id="UP000666915"/>
    </source>
</evidence>
<keyword evidence="1" id="KW-0472">Membrane</keyword>
<sequence>MSPLFDLHTFVLLLSAALVAIGAGALTYLSTTSFPQSLLVAGGTAAAALAWGNSLIKPGS</sequence>
<dbReference type="EMBL" id="JAGEOK010000077">
    <property type="protein sequence ID" value="MBO2445380.1"/>
    <property type="molecule type" value="Genomic_DNA"/>
</dbReference>
<proteinExistence type="predicted"/>
<accession>A0ABS3RGL5</accession>
<organism evidence="2 3">
    <name type="scientific">Actinomadura nitritigenes</name>
    <dbReference type="NCBI Taxonomy" id="134602"/>
    <lineage>
        <taxon>Bacteria</taxon>
        <taxon>Bacillati</taxon>
        <taxon>Actinomycetota</taxon>
        <taxon>Actinomycetes</taxon>
        <taxon>Streptosporangiales</taxon>
        <taxon>Thermomonosporaceae</taxon>
        <taxon>Actinomadura</taxon>
    </lineage>
</organism>
<keyword evidence="1" id="KW-1133">Transmembrane helix</keyword>
<comment type="caution">
    <text evidence="2">The sequence shown here is derived from an EMBL/GenBank/DDBJ whole genome shotgun (WGS) entry which is preliminary data.</text>
</comment>
<dbReference type="RefSeq" id="WP_208274707.1">
    <property type="nucleotide sequence ID" value="NZ_BAAAGM010000113.1"/>
</dbReference>
<dbReference type="Proteomes" id="UP000666915">
    <property type="component" value="Unassembled WGS sequence"/>
</dbReference>
<keyword evidence="1" id="KW-0812">Transmembrane</keyword>
<keyword evidence="3" id="KW-1185">Reference proteome</keyword>
<reference evidence="2 3" key="1">
    <citation type="submission" date="2021-03" db="EMBL/GenBank/DDBJ databases">
        <authorList>
            <person name="Kanchanasin P."/>
            <person name="Saeng-In P."/>
            <person name="Phongsopitanun W."/>
            <person name="Yuki M."/>
            <person name="Kudo T."/>
            <person name="Ohkuma M."/>
            <person name="Tanasupawat S."/>
        </authorList>
    </citation>
    <scope>NUCLEOTIDE SEQUENCE [LARGE SCALE GENOMIC DNA]</scope>
    <source>
        <strain evidence="2 3">L46</strain>
    </source>
</reference>
<protein>
    <submittedName>
        <fullName evidence="2">Uncharacterized protein</fullName>
    </submittedName>
</protein>
<gene>
    <name evidence="2" type="ORF">J4557_48590</name>
</gene>
<evidence type="ECO:0000256" key="1">
    <source>
        <dbReference type="SAM" id="Phobius"/>
    </source>
</evidence>
<feature type="transmembrane region" description="Helical" evidence="1">
    <location>
        <begin position="38"/>
        <end position="56"/>
    </location>
</feature>